<dbReference type="PANTHER" id="PTHR30332:SF24">
    <property type="entry name" value="SECRETIN GSPD-RELATED"/>
    <property type="match status" value="1"/>
</dbReference>
<evidence type="ECO:0000259" key="7">
    <source>
        <dbReference type="Pfam" id="PF00263"/>
    </source>
</evidence>
<comment type="similarity">
    <text evidence="4">Belongs to the bacterial secretin family.</text>
</comment>
<reference evidence="8 9" key="1">
    <citation type="journal article" date="2011" name="BMC Genomics">
        <title>Genomic insights into an obligate epibiotic bacterial predator: Micavibrio aeruginosavorus ARL-13.</title>
        <authorList>
            <person name="Wang Z."/>
            <person name="Kadouri D."/>
            <person name="Wu M."/>
        </authorList>
    </citation>
    <scope>NUCLEOTIDE SEQUENCE [LARGE SCALE GENOMIC DNA]</scope>
    <source>
        <strain evidence="8 9">ARL-13</strain>
    </source>
</reference>
<dbReference type="PROSITE" id="PS51257">
    <property type="entry name" value="PROKAR_LIPOPROTEIN"/>
    <property type="match status" value="1"/>
</dbReference>
<dbReference type="eggNOG" id="COG1450">
    <property type="taxonomic scope" value="Bacteria"/>
</dbReference>
<evidence type="ECO:0000256" key="6">
    <source>
        <dbReference type="SAM" id="SignalP"/>
    </source>
</evidence>
<keyword evidence="3" id="KW-0472">Membrane</keyword>
<evidence type="ECO:0000313" key="8">
    <source>
        <dbReference type="EMBL" id="AEP10246.1"/>
    </source>
</evidence>
<name>G2KNK1_MICAA</name>
<evidence type="ECO:0000256" key="1">
    <source>
        <dbReference type="ARBA" id="ARBA00004370"/>
    </source>
</evidence>
<evidence type="ECO:0000313" key="9">
    <source>
        <dbReference type="Proteomes" id="UP000009286"/>
    </source>
</evidence>
<dbReference type="EMBL" id="CP002382">
    <property type="protein sequence ID" value="AEP10246.1"/>
    <property type="molecule type" value="Genomic_DNA"/>
</dbReference>
<dbReference type="STRING" id="856793.MICA_1937"/>
<comment type="subcellular location">
    <subcellularLocation>
        <location evidence="1">Membrane</location>
    </subcellularLocation>
</comment>
<dbReference type="InterPro" id="IPR004846">
    <property type="entry name" value="T2SS/T3SS_dom"/>
</dbReference>
<keyword evidence="2 6" id="KW-0732">Signal</keyword>
<feature type="signal peptide" evidence="6">
    <location>
        <begin position="1"/>
        <end position="35"/>
    </location>
</feature>
<feature type="region of interest" description="Disordered" evidence="5">
    <location>
        <begin position="573"/>
        <end position="594"/>
    </location>
</feature>
<dbReference type="KEGG" id="mai:MICA_1937"/>
<dbReference type="PANTHER" id="PTHR30332">
    <property type="entry name" value="PROBABLE GENERAL SECRETION PATHWAY PROTEIN D"/>
    <property type="match status" value="1"/>
</dbReference>
<dbReference type="HOGENOM" id="CLU_459128_0_0_5"/>
<evidence type="ECO:0000256" key="3">
    <source>
        <dbReference type="ARBA" id="ARBA00023136"/>
    </source>
</evidence>
<evidence type="ECO:0000256" key="5">
    <source>
        <dbReference type="SAM" id="MobiDB-lite"/>
    </source>
</evidence>
<gene>
    <name evidence="8" type="ordered locus">MICA_1937</name>
</gene>
<dbReference type="GO" id="GO:0015627">
    <property type="term" value="C:type II protein secretion system complex"/>
    <property type="evidence" value="ECO:0007669"/>
    <property type="project" value="TreeGrafter"/>
</dbReference>
<dbReference type="Pfam" id="PF00263">
    <property type="entry name" value="Secretin"/>
    <property type="match status" value="1"/>
</dbReference>
<dbReference type="GO" id="GO:0009306">
    <property type="term" value="P:protein secretion"/>
    <property type="evidence" value="ECO:0007669"/>
    <property type="project" value="InterPro"/>
</dbReference>
<protein>
    <submittedName>
        <fullName evidence="8">Bacterial type II and III secretion system family protein</fullName>
    </submittedName>
</protein>
<dbReference type="GO" id="GO:0016020">
    <property type="term" value="C:membrane"/>
    <property type="evidence" value="ECO:0007669"/>
    <property type="project" value="UniProtKB-SubCell"/>
</dbReference>
<dbReference type="Proteomes" id="UP000009286">
    <property type="component" value="Chromosome"/>
</dbReference>
<feature type="domain" description="Type II/III secretion system secretin-like" evidence="7">
    <location>
        <begin position="305"/>
        <end position="473"/>
    </location>
</feature>
<keyword evidence="9" id="KW-1185">Reference proteome</keyword>
<feature type="chain" id="PRO_5003432116" evidence="6">
    <location>
        <begin position="36"/>
        <end position="594"/>
    </location>
</feature>
<dbReference type="InterPro" id="IPR050810">
    <property type="entry name" value="Bact_Secretion_Sys_Channel"/>
</dbReference>
<proteinExistence type="inferred from homology"/>
<sequence>MMNTHARKMQNRKGMARQLMSAALLPLMLLGCAQANVPGARDLDIPAPAFAEERKEAINERPDSVMYLPLGRDVLIPEISMDDPLPNDMVGPLELRGETLAGALQLILADYDVPLAFESNEGLTRTITVANLRGPLSSVVNKVCGLAQLYCSFEDGVLVVKESQTFTVKIPPISQDESFMQNVAAGLAAIVGTSPIIDSSTRTLVYTANQNSADMALRYFQRMRASTALIVFETYIWEVSLNAGNATGIRWDMLADLGKFGTGFSINDATLGEGFTNPISIGLPTTKGIEGADGSLSAREIFNFLSQFGAVKTVSQPQITVLSGSEARLRAAERQNYVAEISETLDNGQSTTSVSTDSVDTGFTLTVGSAWDNATVYADIEIALTDVLEIEDFAFDSTGGGSTTIQLPRTTERELNTQVRVRPGDSVLIAGLVQESDNFNTNGLGLMEPIVPTNRSTVTTNQELVFLLRPRVVVYTNSEEGQRNAIRGSAMPTPSDAPVNPDVPSPGQTPYVAPAPVATSTGGEAFVSPVTEANVAPIAPVVPAAGAPMDSSVEVAPLDTQRPATLARDARMTAPSNNGAPVDLLESGRLTGTY</sequence>
<accession>G2KNK1</accession>
<dbReference type="eggNOG" id="COG3266">
    <property type="taxonomic scope" value="Bacteria"/>
</dbReference>
<evidence type="ECO:0000256" key="4">
    <source>
        <dbReference type="RuleBase" id="RU004003"/>
    </source>
</evidence>
<dbReference type="AlphaFoldDB" id="G2KNK1"/>
<organism evidence="8 9">
    <name type="scientific">Micavibrio aeruginosavorus (strain ARL-13)</name>
    <dbReference type="NCBI Taxonomy" id="856793"/>
    <lineage>
        <taxon>Bacteria</taxon>
        <taxon>Pseudomonadati</taxon>
        <taxon>Bdellovibrionota</taxon>
        <taxon>Bdellovibrionia</taxon>
        <taxon>Bdellovibrionales</taxon>
        <taxon>Pseudobdellovibrionaceae</taxon>
        <taxon>Micavibrio</taxon>
    </lineage>
</organism>
<evidence type="ECO:0000256" key="2">
    <source>
        <dbReference type="ARBA" id="ARBA00022729"/>
    </source>
</evidence>